<accession>A0ABP5U3W0</accession>
<dbReference type="InterPro" id="IPR013078">
    <property type="entry name" value="His_Pase_superF_clade-1"/>
</dbReference>
<keyword evidence="2" id="KW-1185">Reference proteome</keyword>
<organism evidence="1 2">
    <name type="scientific">Dactylosporangium salmoneum</name>
    <dbReference type="NCBI Taxonomy" id="53361"/>
    <lineage>
        <taxon>Bacteria</taxon>
        <taxon>Bacillati</taxon>
        <taxon>Actinomycetota</taxon>
        <taxon>Actinomycetes</taxon>
        <taxon>Micromonosporales</taxon>
        <taxon>Micromonosporaceae</taxon>
        <taxon>Dactylosporangium</taxon>
    </lineage>
</organism>
<dbReference type="SMART" id="SM00855">
    <property type="entry name" value="PGAM"/>
    <property type="match status" value="1"/>
</dbReference>
<sequence>MTVRTLILLRHAKAADPDDYATDLERPLTARGHRDAAAAGAWLREAGLQPDAALCSTSVRTRETLDELALQDVPVIYEHRIYVGPAMDTLELVQQSDASVQTLLLVGHNPTISDLSDSLAPRALDRGLATSGIAIHRFEGTWKDLEAAPLTAQHTARG</sequence>
<reference evidence="2" key="1">
    <citation type="journal article" date="2019" name="Int. J. Syst. Evol. Microbiol.">
        <title>The Global Catalogue of Microorganisms (GCM) 10K type strain sequencing project: providing services to taxonomists for standard genome sequencing and annotation.</title>
        <authorList>
            <consortium name="The Broad Institute Genomics Platform"/>
            <consortium name="The Broad Institute Genome Sequencing Center for Infectious Disease"/>
            <person name="Wu L."/>
            <person name="Ma J."/>
        </authorList>
    </citation>
    <scope>NUCLEOTIDE SEQUENCE [LARGE SCALE GENOMIC DNA]</scope>
    <source>
        <strain evidence="2">JCM 3272</strain>
    </source>
</reference>
<evidence type="ECO:0000313" key="1">
    <source>
        <dbReference type="EMBL" id="GAA2368770.1"/>
    </source>
</evidence>
<dbReference type="Proteomes" id="UP001501444">
    <property type="component" value="Unassembled WGS sequence"/>
</dbReference>
<protein>
    <submittedName>
        <fullName evidence="1">Histidine phosphatase family protein</fullName>
    </submittedName>
</protein>
<dbReference type="EMBL" id="BAAARV010000067">
    <property type="protein sequence ID" value="GAA2368770.1"/>
    <property type="molecule type" value="Genomic_DNA"/>
</dbReference>
<proteinExistence type="predicted"/>
<dbReference type="PANTHER" id="PTHR47623">
    <property type="entry name" value="OS09G0287300 PROTEIN"/>
    <property type="match status" value="1"/>
</dbReference>
<name>A0ABP5U3W0_9ACTN</name>
<dbReference type="Gene3D" id="3.40.50.1240">
    <property type="entry name" value="Phosphoglycerate mutase-like"/>
    <property type="match status" value="1"/>
</dbReference>
<dbReference type="PANTHER" id="PTHR47623:SF1">
    <property type="entry name" value="OS09G0287300 PROTEIN"/>
    <property type="match status" value="1"/>
</dbReference>
<dbReference type="SUPFAM" id="SSF53254">
    <property type="entry name" value="Phosphoglycerate mutase-like"/>
    <property type="match status" value="1"/>
</dbReference>
<gene>
    <name evidence="1" type="ORF">GCM10010170_068800</name>
</gene>
<comment type="caution">
    <text evidence="1">The sequence shown here is derived from an EMBL/GenBank/DDBJ whole genome shotgun (WGS) entry which is preliminary data.</text>
</comment>
<dbReference type="CDD" id="cd07067">
    <property type="entry name" value="HP_PGM_like"/>
    <property type="match status" value="1"/>
</dbReference>
<dbReference type="InterPro" id="IPR029033">
    <property type="entry name" value="His_PPase_superfam"/>
</dbReference>
<dbReference type="Pfam" id="PF00300">
    <property type="entry name" value="His_Phos_1"/>
    <property type="match status" value="1"/>
</dbReference>
<dbReference type="RefSeq" id="WP_344616745.1">
    <property type="nucleotide sequence ID" value="NZ_BAAARV010000067.1"/>
</dbReference>
<evidence type="ECO:0000313" key="2">
    <source>
        <dbReference type="Proteomes" id="UP001501444"/>
    </source>
</evidence>